<reference evidence="4 5" key="1">
    <citation type="submission" date="2024-09" db="EMBL/GenBank/DDBJ databases">
        <authorList>
            <person name="Zhang Z.-H."/>
        </authorList>
    </citation>
    <scope>NUCLEOTIDE SEQUENCE [LARGE SCALE GENOMIC DNA]</scope>
    <source>
        <strain evidence="4 5">HHTR114</strain>
    </source>
</reference>
<keyword evidence="2 4" id="KW-0378">Hydrolase</keyword>
<keyword evidence="1" id="KW-0479">Metal-binding</keyword>
<proteinExistence type="predicted"/>
<dbReference type="Proteomes" id="UP001596116">
    <property type="component" value="Unassembled WGS sequence"/>
</dbReference>
<evidence type="ECO:0000256" key="2">
    <source>
        <dbReference type="ARBA" id="ARBA00022801"/>
    </source>
</evidence>
<dbReference type="Pfam" id="PF12710">
    <property type="entry name" value="HAD"/>
    <property type="match status" value="1"/>
</dbReference>
<dbReference type="InterPro" id="IPR006385">
    <property type="entry name" value="HAD_hydro_SerB1"/>
</dbReference>
<dbReference type="EMBL" id="JBHPON010000001">
    <property type="protein sequence ID" value="MFC6035819.1"/>
    <property type="molecule type" value="Genomic_DNA"/>
</dbReference>
<comment type="caution">
    <text evidence="4">The sequence shown here is derived from an EMBL/GenBank/DDBJ whole genome shotgun (WGS) entry which is preliminary data.</text>
</comment>
<dbReference type="RefSeq" id="WP_379878572.1">
    <property type="nucleotide sequence ID" value="NZ_JBHPON010000001.1"/>
</dbReference>
<evidence type="ECO:0000313" key="5">
    <source>
        <dbReference type="Proteomes" id="UP001596116"/>
    </source>
</evidence>
<dbReference type="InterPro" id="IPR023214">
    <property type="entry name" value="HAD_sf"/>
</dbReference>
<gene>
    <name evidence="4" type="ORF">ACFMB1_09710</name>
</gene>
<dbReference type="PANTHER" id="PTHR43344:SF13">
    <property type="entry name" value="PHOSPHATASE RV3661-RELATED"/>
    <property type="match status" value="1"/>
</dbReference>
<dbReference type="NCBIfam" id="TIGR01490">
    <property type="entry name" value="HAD-SF-IB-hyp1"/>
    <property type="match status" value="1"/>
</dbReference>
<dbReference type="SUPFAM" id="SSF56784">
    <property type="entry name" value="HAD-like"/>
    <property type="match status" value="1"/>
</dbReference>
<accession>A0ABW1KV56</accession>
<dbReference type="Gene3D" id="1.20.1440.100">
    <property type="entry name" value="SG protein - dephosphorylation function"/>
    <property type="match status" value="1"/>
</dbReference>
<dbReference type="NCBIfam" id="TIGR01488">
    <property type="entry name" value="HAD-SF-IB"/>
    <property type="match status" value="1"/>
</dbReference>
<organism evidence="4 5">
    <name type="scientific">Hyphococcus aureus</name>
    <dbReference type="NCBI Taxonomy" id="2666033"/>
    <lineage>
        <taxon>Bacteria</taxon>
        <taxon>Pseudomonadati</taxon>
        <taxon>Pseudomonadota</taxon>
        <taxon>Alphaproteobacteria</taxon>
        <taxon>Parvularculales</taxon>
        <taxon>Parvularculaceae</taxon>
        <taxon>Hyphococcus</taxon>
    </lineage>
</organism>
<sequence length="242" mass="26756">MLENRDVNRPTDRNGRSRAAIFDLDRTITRVGTFTPFLLSTRPDGPQRLALFARFVPHMALYKAGRLSRKTLKNRMLAMALSGFEHARIAELSDRFVTGVMAGGLYADALAAIARHRADGDKIILATASVDFYARLIAERLGLDECIATATGFASDEAPPQIAGENCYGEAKREMVAARLDALYGQDRDNLHLSFYTDHISDLPLLQAVETPYVINPKPALHAHARQAGWQVCSWTALESQL</sequence>
<dbReference type="PANTHER" id="PTHR43344">
    <property type="entry name" value="PHOSPHOSERINE PHOSPHATASE"/>
    <property type="match status" value="1"/>
</dbReference>
<dbReference type="InterPro" id="IPR050582">
    <property type="entry name" value="HAD-like_SerB"/>
</dbReference>
<dbReference type="InterPro" id="IPR036412">
    <property type="entry name" value="HAD-like_sf"/>
</dbReference>
<evidence type="ECO:0000256" key="3">
    <source>
        <dbReference type="ARBA" id="ARBA00022842"/>
    </source>
</evidence>
<keyword evidence="5" id="KW-1185">Reference proteome</keyword>
<keyword evidence="3" id="KW-0460">Magnesium</keyword>
<name>A0ABW1KV56_9PROT</name>
<evidence type="ECO:0000256" key="1">
    <source>
        <dbReference type="ARBA" id="ARBA00022723"/>
    </source>
</evidence>
<dbReference type="Gene3D" id="3.40.50.1000">
    <property type="entry name" value="HAD superfamily/HAD-like"/>
    <property type="match status" value="1"/>
</dbReference>
<protein>
    <submittedName>
        <fullName evidence="4">HAD family hydrolase</fullName>
    </submittedName>
</protein>
<dbReference type="GO" id="GO:0016787">
    <property type="term" value="F:hydrolase activity"/>
    <property type="evidence" value="ECO:0007669"/>
    <property type="project" value="UniProtKB-KW"/>
</dbReference>
<evidence type="ECO:0000313" key="4">
    <source>
        <dbReference type="EMBL" id="MFC6035819.1"/>
    </source>
</evidence>